<gene>
    <name evidence="1" type="ORF">T459_23491</name>
</gene>
<dbReference type="PANTHER" id="PTHR45744:SF11">
    <property type="entry name" value="TYROSINE AMINOTRANSFERASE"/>
    <property type="match status" value="1"/>
</dbReference>
<dbReference type="Gramene" id="PHT72706">
    <property type="protein sequence ID" value="PHT72706"/>
    <property type="gene ID" value="T459_23491"/>
</dbReference>
<evidence type="ECO:0000313" key="1">
    <source>
        <dbReference type="EMBL" id="PHT72706.1"/>
    </source>
</evidence>
<protein>
    <submittedName>
        <fullName evidence="1">Uncharacterized protein</fullName>
    </submittedName>
</protein>
<dbReference type="Gene3D" id="3.90.550.10">
    <property type="entry name" value="Spore Coat Polysaccharide Biosynthesis Protein SpsA, Chain A"/>
    <property type="match status" value="1"/>
</dbReference>
<dbReference type="GO" id="GO:0006572">
    <property type="term" value="P:L-tyrosine catabolic process"/>
    <property type="evidence" value="ECO:0000318"/>
    <property type="project" value="GO_Central"/>
</dbReference>
<dbReference type="Gene3D" id="3.90.1150.10">
    <property type="entry name" value="Aspartate Aminotransferase, domain 1"/>
    <property type="match status" value="1"/>
</dbReference>
<comment type="caution">
    <text evidence="1">The sequence shown here is derived from an EMBL/GenBank/DDBJ whole genome shotgun (WGS) entry which is preliminary data.</text>
</comment>
<dbReference type="PANTHER" id="PTHR45744">
    <property type="entry name" value="TYROSINE AMINOTRANSFERASE"/>
    <property type="match status" value="1"/>
</dbReference>
<name>A0A2G2YSJ0_CAPAN</name>
<dbReference type="EMBL" id="AYRZ02000009">
    <property type="protein sequence ID" value="PHT72706.1"/>
    <property type="molecule type" value="Genomic_DNA"/>
</dbReference>
<dbReference type="InterPro" id="IPR029044">
    <property type="entry name" value="Nucleotide-diphossugar_trans"/>
</dbReference>
<accession>A0A2G2YSJ0</accession>
<dbReference type="AlphaFoldDB" id="A0A2G2YSJ0"/>
<dbReference type="GO" id="GO:0004838">
    <property type="term" value="F:L-tyrosine-2-oxoglutarate transaminase activity"/>
    <property type="evidence" value="ECO:0000318"/>
    <property type="project" value="GO_Central"/>
</dbReference>
<dbReference type="STRING" id="4072.A0A2G2YSJ0"/>
<sequence>MLHVAISGQALSQYSSFFRYCNFRFFITLEQLVPSDQFFVNCFYTLSKMPQVKEIIVICDPFYQDIFEDAKEHIQVDLKFALPGKERQDSVYSRLQVVGYYQGPPVMPLLQYYTAPPPRRNYGYLEGWYVKMPPYYMVFGISKVIDSILGYLNITCDPATFFQGAIPQILQKTKDDFFSKIVKLHLNLLEDIEDDLEFYFKLAKEESLMILPGKRKQISYNANKVVENSR</sequence>
<keyword evidence="2" id="KW-1185">Reference proteome</keyword>
<reference evidence="1 2" key="2">
    <citation type="journal article" date="2017" name="Genome Biol.">
        <title>New reference genome sequences of hot pepper reveal the massive evolution of plant disease-resistance genes by retroduplication.</title>
        <authorList>
            <person name="Kim S."/>
            <person name="Park J."/>
            <person name="Yeom S.I."/>
            <person name="Kim Y.M."/>
            <person name="Seo E."/>
            <person name="Kim K.T."/>
            <person name="Kim M.S."/>
            <person name="Lee J.M."/>
            <person name="Cheong K."/>
            <person name="Shin H.S."/>
            <person name="Kim S.B."/>
            <person name="Han K."/>
            <person name="Lee J."/>
            <person name="Park M."/>
            <person name="Lee H.A."/>
            <person name="Lee H.Y."/>
            <person name="Lee Y."/>
            <person name="Oh S."/>
            <person name="Lee J.H."/>
            <person name="Choi E."/>
            <person name="Choi E."/>
            <person name="Lee S.E."/>
            <person name="Jeon J."/>
            <person name="Kim H."/>
            <person name="Choi G."/>
            <person name="Song H."/>
            <person name="Lee J."/>
            <person name="Lee S.C."/>
            <person name="Kwon J.K."/>
            <person name="Lee H.Y."/>
            <person name="Koo N."/>
            <person name="Hong Y."/>
            <person name="Kim R.W."/>
            <person name="Kang W.H."/>
            <person name="Huh J.H."/>
            <person name="Kang B.C."/>
            <person name="Yang T.J."/>
            <person name="Lee Y.H."/>
            <person name="Bennetzen J.L."/>
            <person name="Choi D."/>
        </authorList>
    </citation>
    <scope>NUCLEOTIDE SEQUENCE [LARGE SCALE GENOMIC DNA]</scope>
    <source>
        <strain evidence="2">cv. CM334</strain>
    </source>
</reference>
<organism evidence="1 2">
    <name type="scientific">Capsicum annuum</name>
    <name type="common">Capsicum pepper</name>
    <dbReference type="NCBI Taxonomy" id="4072"/>
    <lineage>
        <taxon>Eukaryota</taxon>
        <taxon>Viridiplantae</taxon>
        <taxon>Streptophyta</taxon>
        <taxon>Embryophyta</taxon>
        <taxon>Tracheophyta</taxon>
        <taxon>Spermatophyta</taxon>
        <taxon>Magnoliopsida</taxon>
        <taxon>eudicotyledons</taxon>
        <taxon>Gunneridae</taxon>
        <taxon>Pentapetalae</taxon>
        <taxon>asterids</taxon>
        <taxon>lamiids</taxon>
        <taxon>Solanales</taxon>
        <taxon>Solanaceae</taxon>
        <taxon>Solanoideae</taxon>
        <taxon>Capsiceae</taxon>
        <taxon>Capsicum</taxon>
    </lineage>
</organism>
<dbReference type="Proteomes" id="UP000222542">
    <property type="component" value="Unassembled WGS sequence"/>
</dbReference>
<reference evidence="1 2" key="1">
    <citation type="journal article" date="2014" name="Nat. Genet.">
        <title>Genome sequence of the hot pepper provides insights into the evolution of pungency in Capsicum species.</title>
        <authorList>
            <person name="Kim S."/>
            <person name="Park M."/>
            <person name="Yeom S.I."/>
            <person name="Kim Y.M."/>
            <person name="Lee J.M."/>
            <person name="Lee H.A."/>
            <person name="Seo E."/>
            <person name="Choi J."/>
            <person name="Cheong K."/>
            <person name="Kim K.T."/>
            <person name="Jung K."/>
            <person name="Lee G.W."/>
            <person name="Oh S.K."/>
            <person name="Bae C."/>
            <person name="Kim S.B."/>
            <person name="Lee H.Y."/>
            <person name="Kim S.Y."/>
            <person name="Kim M.S."/>
            <person name="Kang B.C."/>
            <person name="Jo Y.D."/>
            <person name="Yang H.B."/>
            <person name="Jeong H.J."/>
            <person name="Kang W.H."/>
            <person name="Kwon J.K."/>
            <person name="Shin C."/>
            <person name="Lim J.Y."/>
            <person name="Park J.H."/>
            <person name="Huh J.H."/>
            <person name="Kim J.S."/>
            <person name="Kim B.D."/>
            <person name="Cohen O."/>
            <person name="Paran I."/>
            <person name="Suh M.C."/>
            <person name="Lee S.B."/>
            <person name="Kim Y.K."/>
            <person name="Shin Y."/>
            <person name="Noh S.J."/>
            <person name="Park J."/>
            <person name="Seo Y.S."/>
            <person name="Kwon S.Y."/>
            <person name="Kim H.A."/>
            <person name="Park J.M."/>
            <person name="Kim H.J."/>
            <person name="Choi S.B."/>
            <person name="Bosland P.W."/>
            <person name="Reeves G."/>
            <person name="Jo S.H."/>
            <person name="Lee B.W."/>
            <person name="Cho H.T."/>
            <person name="Choi H.S."/>
            <person name="Lee M.S."/>
            <person name="Yu Y."/>
            <person name="Do Choi Y."/>
            <person name="Park B.S."/>
            <person name="van Deynze A."/>
            <person name="Ashrafi H."/>
            <person name="Hill T."/>
            <person name="Kim W.T."/>
            <person name="Pai H.S."/>
            <person name="Ahn H.K."/>
            <person name="Yeam I."/>
            <person name="Giovannoni J.J."/>
            <person name="Rose J.K."/>
            <person name="Sorensen I."/>
            <person name="Lee S.J."/>
            <person name="Kim R.W."/>
            <person name="Choi I.Y."/>
            <person name="Choi B.S."/>
            <person name="Lim J.S."/>
            <person name="Lee Y.H."/>
            <person name="Choi D."/>
        </authorList>
    </citation>
    <scope>NUCLEOTIDE SEQUENCE [LARGE SCALE GENOMIC DNA]</scope>
    <source>
        <strain evidence="2">cv. CM334</strain>
    </source>
</reference>
<dbReference type="InterPro" id="IPR015422">
    <property type="entry name" value="PyrdxlP-dep_Trfase_small"/>
</dbReference>
<proteinExistence type="predicted"/>
<evidence type="ECO:0000313" key="2">
    <source>
        <dbReference type="Proteomes" id="UP000222542"/>
    </source>
</evidence>